<name>A0A7Y7QXL2_9SPHN</name>
<accession>A0A7Y7QXL2</accession>
<dbReference type="Proteomes" id="UP000531581">
    <property type="component" value="Unassembled WGS sequence"/>
</dbReference>
<comment type="caution">
    <text evidence="3">The sequence shown here is derived from an EMBL/GenBank/DDBJ whole genome shotgun (WGS) entry which is preliminary data.</text>
</comment>
<evidence type="ECO:0000313" key="5">
    <source>
        <dbReference type="Proteomes" id="UP000557656"/>
    </source>
</evidence>
<dbReference type="EMBL" id="JABYQV010000015">
    <property type="protein sequence ID" value="NVP32528.1"/>
    <property type="molecule type" value="Genomic_DNA"/>
</dbReference>
<reference evidence="4 5" key="1">
    <citation type="submission" date="2020-05" db="EMBL/GenBank/DDBJ databases">
        <title>Draft Genome Sequences of Sphingomonas sp. Isolated from the International Space Station.</title>
        <authorList>
            <person name="Bijlani S."/>
            <person name="Singh N.K."/>
            <person name="Mason C.E."/>
            <person name="Wang C.C."/>
            <person name="Venkateswaran K."/>
        </authorList>
    </citation>
    <scope>NUCLEOTIDE SEQUENCE [LARGE SCALE GENOMIC DNA]</scope>
    <source>
        <strain evidence="2 5">IIF7SW-B5</strain>
        <strain evidence="3">ISS-IIF7SWP</strain>
    </source>
</reference>
<protein>
    <submittedName>
        <fullName evidence="3">Uncharacterized protein</fullName>
    </submittedName>
</protein>
<dbReference type="Proteomes" id="UP000557656">
    <property type="component" value="Unassembled WGS sequence"/>
</dbReference>
<dbReference type="EMBL" id="JABEOV010000013">
    <property type="protein sequence ID" value="NNG53570.1"/>
    <property type="molecule type" value="Genomic_DNA"/>
</dbReference>
<feature type="compositionally biased region" description="Acidic residues" evidence="1">
    <location>
        <begin position="1"/>
        <end position="19"/>
    </location>
</feature>
<keyword evidence="5" id="KW-1185">Reference proteome</keyword>
<gene>
    <name evidence="2" type="ORF">HKX05_09415</name>
    <name evidence="3" type="ORF">HLV41_15940</name>
</gene>
<evidence type="ECO:0000256" key="1">
    <source>
        <dbReference type="SAM" id="MobiDB-lite"/>
    </source>
</evidence>
<organism evidence="3 4">
    <name type="scientific">Sphingomonas sanguinis</name>
    <dbReference type="NCBI Taxonomy" id="33051"/>
    <lineage>
        <taxon>Bacteria</taxon>
        <taxon>Pseudomonadati</taxon>
        <taxon>Pseudomonadota</taxon>
        <taxon>Alphaproteobacteria</taxon>
        <taxon>Sphingomonadales</taxon>
        <taxon>Sphingomonadaceae</taxon>
        <taxon>Sphingomonas</taxon>
    </lineage>
</organism>
<dbReference type="AlphaFoldDB" id="A0A7Y7QXL2"/>
<proteinExistence type="predicted"/>
<evidence type="ECO:0000313" key="2">
    <source>
        <dbReference type="EMBL" id="NNG53570.1"/>
    </source>
</evidence>
<evidence type="ECO:0000313" key="4">
    <source>
        <dbReference type="Proteomes" id="UP000531581"/>
    </source>
</evidence>
<feature type="region of interest" description="Disordered" evidence="1">
    <location>
        <begin position="1"/>
        <end position="22"/>
    </location>
</feature>
<sequence length="164" mass="18711">MDDEDEVESDEDDEGEAEVDTPLYVTMPSMAGLQKVLSLWHQFKADRSRPAQDGAAWWNLFGYLNDIRPWSPKDRVDPRTKEYVDRLLRETPGRLIRLEVDLWYRRDADLRAEARNYVDALMDSVGGRVLDFVTIEPISYQAALVELSGKRVVEAADYAACAIG</sequence>
<dbReference type="RefSeq" id="WP_170171487.1">
    <property type="nucleotide sequence ID" value="NZ_JABEOV010000013.1"/>
</dbReference>
<evidence type="ECO:0000313" key="3">
    <source>
        <dbReference type="EMBL" id="NVP32528.1"/>
    </source>
</evidence>